<gene>
    <name evidence="2" type="ORF">J3491_10120</name>
</gene>
<organism evidence="2 3">
    <name type="scientific">Psychrobacter halodurans</name>
    <dbReference type="NCBI Taxonomy" id="2818439"/>
    <lineage>
        <taxon>Bacteria</taxon>
        <taxon>Pseudomonadati</taxon>
        <taxon>Pseudomonadota</taxon>
        <taxon>Gammaproteobacteria</taxon>
        <taxon>Moraxellales</taxon>
        <taxon>Moraxellaceae</taxon>
        <taxon>Psychrobacter</taxon>
    </lineage>
</organism>
<evidence type="ECO:0000256" key="1">
    <source>
        <dbReference type="SAM" id="SignalP"/>
    </source>
</evidence>
<reference evidence="2 3" key="1">
    <citation type="submission" date="2021-03" db="EMBL/GenBank/DDBJ databases">
        <authorList>
            <person name="Shang D.-D."/>
            <person name="Du Z.-J."/>
            <person name="Chen G.-J."/>
        </authorList>
    </citation>
    <scope>NUCLEOTIDE SEQUENCE [LARGE SCALE GENOMIC DNA]</scope>
    <source>
        <strain evidence="2 3">F2608</strain>
    </source>
</reference>
<dbReference type="EMBL" id="JAGBKN010000025">
    <property type="protein sequence ID" value="MBO1517687.1"/>
    <property type="molecule type" value="Genomic_DNA"/>
</dbReference>
<feature type="chain" id="PRO_5043397437" evidence="1">
    <location>
        <begin position="31"/>
        <end position="388"/>
    </location>
</feature>
<dbReference type="RefSeq" id="WP_207970116.1">
    <property type="nucleotide sequence ID" value="NZ_JAGBKN010000025.1"/>
</dbReference>
<comment type="caution">
    <text evidence="2">The sequence shown here is derived from an EMBL/GenBank/DDBJ whole genome shotgun (WGS) entry which is preliminary data.</text>
</comment>
<name>A0AAW4IQD8_9GAMM</name>
<dbReference type="Proteomes" id="UP000664161">
    <property type="component" value="Unassembled WGS sequence"/>
</dbReference>
<keyword evidence="3" id="KW-1185">Reference proteome</keyword>
<keyword evidence="1" id="KW-0732">Signal</keyword>
<protein>
    <submittedName>
        <fullName evidence="2">Uncharacterized protein</fullName>
    </submittedName>
</protein>
<sequence>MKPSILTTPTRHTLTYAALAALSLCTPALADHSAAIPAKHQNTAHPSSSPQIGDVNTTDTAYQQLGYQARSPLAAPQSFDSSAQWGWADERRQDAKAQLDEWAHEMDGWFGEPDPKAPATASLRLVLDTRWANDPLSGSDVSVEPRVRGRLRLPVLERRLSLIIGDEDLDDDDFLRQSSTGAAYQAGTESSDRLINSKKTREDNASIALRWSRFNDEIEEQLGVKTDVDVGVRSLDDLYVKVSVDRDWYQNEKLQVTTDSFYRYGLDSEHYAKGGLTLRYGADPARFLNNRTAVRYRNQDSREDTDWSHDLRQVHQLGEEKQLAYGISTSGYFDKNKSLLNSYGPAITYRQPIWREWLYVQTELNYYNDKTEHKDHYPSALLRMEALF</sequence>
<proteinExistence type="predicted"/>
<evidence type="ECO:0000313" key="2">
    <source>
        <dbReference type="EMBL" id="MBO1517687.1"/>
    </source>
</evidence>
<feature type="signal peptide" evidence="1">
    <location>
        <begin position="1"/>
        <end position="30"/>
    </location>
</feature>
<accession>A0AAW4IQD8</accession>
<dbReference type="AlphaFoldDB" id="A0AAW4IQD8"/>
<evidence type="ECO:0000313" key="3">
    <source>
        <dbReference type="Proteomes" id="UP000664161"/>
    </source>
</evidence>